<dbReference type="PATRIC" id="fig|1365257.3.peg.1852"/>
<feature type="transmembrane region" description="Helical" evidence="6">
    <location>
        <begin position="66"/>
        <end position="84"/>
    </location>
</feature>
<dbReference type="AlphaFoldDB" id="A0A162BT19"/>
<sequence>MQSPLTQSILLFVWVGLLASSFIVSEQVLPYASPIAATWLRFSLTSICLLPLIRFGTDFRLDLRQLIKYAVISLFLVLFFIGLFESLKTTTAQRTAVIYTLLPLICVLLSYGLLQVVPKTMQLLGFLLGIFGAIWTLLITNTNAEITTRWFRGDSLFLLSCFSLALHVVLAKKWASSQPALLSTFMIVSLGSLLLLPSFMLYGRPQNIAWDNSVFWFGIVYLTLFTTLGTFFLQQYLLKHYSPNAFLAATYLVPILVILFQGLVQFEVLLTCLPAFLITLLALYLISSKA</sequence>
<feature type="transmembrane region" description="Helical" evidence="6">
    <location>
        <begin position="214"/>
        <end position="233"/>
    </location>
</feature>
<feature type="domain" description="EamA" evidence="7">
    <location>
        <begin position="10"/>
        <end position="137"/>
    </location>
</feature>
<dbReference type="PANTHER" id="PTHR32322">
    <property type="entry name" value="INNER MEMBRANE TRANSPORTER"/>
    <property type="match status" value="1"/>
</dbReference>
<accession>A0A162BT19</accession>
<proteinExistence type="inferred from homology"/>
<feature type="domain" description="EamA" evidence="7">
    <location>
        <begin position="152"/>
        <end position="287"/>
    </location>
</feature>
<dbReference type="InterPro" id="IPR050638">
    <property type="entry name" value="AA-Vitamin_Transporters"/>
</dbReference>
<dbReference type="SUPFAM" id="SSF103481">
    <property type="entry name" value="Multidrug resistance efflux transporter EmrE"/>
    <property type="match status" value="1"/>
</dbReference>
<dbReference type="RefSeq" id="WP_063380771.1">
    <property type="nucleotide sequence ID" value="NZ_AUXX01000011.1"/>
</dbReference>
<feature type="transmembrane region" description="Helical" evidence="6">
    <location>
        <begin position="121"/>
        <end position="138"/>
    </location>
</feature>
<evidence type="ECO:0000259" key="7">
    <source>
        <dbReference type="Pfam" id="PF00892"/>
    </source>
</evidence>
<dbReference type="Pfam" id="PF00892">
    <property type="entry name" value="EamA"/>
    <property type="match status" value="2"/>
</dbReference>
<evidence type="ECO:0000256" key="3">
    <source>
        <dbReference type="ARBA" id="ARBA00022692"/>
    </source>
</evidence>
<dbReference type="GO" id="GO:0016020">
    <property type="term" value="C:membrane"/>
    <property type="evidence" value="ECO:0007669"/>
    <property type="project" value="UniProtKB-SubCell"/>
</dbReference>
<evidence type="ECO:0000313" key="8">
    <source>
        <dbReference type="EMBL" id="KZN67951.1"/>
    </source>
</evidence>
<dbReference type="EMBL" id="AUXX01000011">
    <property type="protein sequence ID" value="KZN67951.1"/>
    <property type="molecule type" value="Genomic_DNA"/>
</dbReference>
<feature type="transmembrane region" description="Helical" evidence="6">
    <location>
        <begin position="96"/>
        <end position="114"/>
    </location>
</feature>
<evidence type="ECO:0000313" key="9">
    <source>
        <dbReference type="Proteomes" id="UP000076661"/>
    </source>
</evidence>
<feature type="transmembrane region" description="Helical" evidence="6">
    <location>
        <begin position="245"/>
        <end position="262"/>
    </location>
</feature>
<dbReference type="InterPro" id="IPR037185">
    <property type="entry name" value="EmrE-like"/>
</dbReference>
<dbReference type="Proteomes" id="UP000076661">
    <property type="component" value="Unassembled WGS sequence"/>
</dbReference>
<organism evidence="8 9">
    <name type="scientific">Pseudoalteromonas luteoviolacea S4060-1</name>
    <dbReference type="NCBI Taxonomy" id="1365257"/>
    <lineage>
        <taxon>Bacteria</taxon>
        <taxon>Pseudomonadati</taxon>
        <taxon>Pseudomonadota</taxon>
        <taxon>Gammaproteobacteria</taxon>
        <taxon>Alteromonadales</taxon>
        <taxon>Pseudoalteromonadaceae</taxon>
        <taxon>Pseudoalteromonas</taxon>
    </lineage>
</organism>
<comment type="subcellular location">
    <subcellularLocation>
        <location evidence="1">Membrane</location>
        <topology evidence="1">Multi-pass membrane protein</topology>
    </subcellularLocation>
</comment>
<evidence type="ECO:0000256" key="2">
    <source>
        <dbReference type="ARBA" id="ARBA00007362"/>
    </source>
</evidence>
<dbReference type="PANTHER" id="PTHR32322:SF2">
    <property type="entry name" value="EAMA DOMAIN-CONTAINING PROTEIN"/>
    <property type="match status" value="1"/>
</dbReference>
<name>A0A162BT19_9GAMM</name>
<evidence type="ECO:0000256" key="6">
    <source>
        <dbReference type="SAM" id="Phobius"/>
    </source>
</evidence>
<feature type="transmembrane region" description="Helical" evidence="6">
    <location>
        <begin position="182"/>
        <end position="202"/>
    </location>
</feature>
<protein>
    <recommendedName>
        <fullName evidence="7">EamA domain-containing protein</fullName>
    </recommendedName>
</protein>
<feature type="transmembrane region" description="Helical" evidence="6">
    <location>
        <begin position="150"/>
        <end position="170"/>
    </location>
</feature>
<feature type="transmembrane region" description="Helical" evidence="6">
    <location>
        <begin position="268"/>
        <end position="286"/>
    </location>
</feature>
<dbReference type="InterPro" id="IPR000620">
    <property type="entry name" value="EamA_dom"/>
</dbReference>
<keyword evidence="5 6" id="KW-0472">Membrane</keyword>
<reference evidence="8 9" key="1">
    <citation type="submission" date="2013-07" db="EMBL/GenBank/DDBJ databases">
        <title>Comparative Genomic and Metabolomic Analysis of Twelve Strains of Pseudoalteromonas luteoviolacea.</title>
        <authorList>
            <person name="Vynne N.G."/>
            <person name="Mansson M."/>
            <person name="Gram L."/>
        </authorList>
    </citation>
    <scope>NUCLEOTIDE SEQUENCE [LARGE SCALE GENOMIC DNA]</scope>
    <source>
        <strain evidence="8 9">S4060-1</strain>
    </source>
</reference>
<comment type="caution">
    <text evidence="8">The sequence shown here is derived from an EMBL/GenBank/DDBJ whole genome shotgun (WGS) entry which is preliminary data.</text>
</comment>
<evidence type="ECO:0000256" key="1">
    <source>
        <dbReference type="ARBA" id="ARBA00004141"/>
    </source>
</evidence>
<feature type="transmembrane region" description="Helical" evidence="6">
    <location>
        <begin position="35"/>
        <end position="54"/>
    </location>
</feature>
<evidence type="ECO:0000256" key="4">
    <source>
        <dbReference type="ARBA" id="ARBA00022989"/>
    </source>
</evidence>
<gene>
    <name evidence="8" type="ORF">N478_17150</name>
</gene>
<keyword evidence="4 6" id="KW-1133">Transmembrane helix</keyword>
<evidence type="ECO:0000256" key="5">
    <source>
        <dbReference type="ARBA" id="ARBA00023136"/>
    </source>
</evidence>
<comment type="similarity">
    <text evidence="2">Belongs to the EamA transporter family.</text>
</comment>
<keyword evidence="3 6" id="KW-0812">Transmembrane</keyword>